<evidence type="ECO:0000259" key="3">
    <source>
        <dbReference type="PROSITE" id="PS51294"/>
    </source>
</evidence>
<sequence length="347" mass="37874">MDTSTQLSPQKSLKKGNWLPAEDQRLRNGVAKHATRWVLVAGEVITRNGDQCAKRWKEKLNPELDHSPWTSEEETHLLELVDRYGRNWKFMADFFLEARAPLALKNRYALLMRRLKRQGSGSTGSTDVGTFDVPAHAALVLPIPATCVSPIHDVVHTATALIENEISIESILGTSPKISASSSTISFPNGISSSMENVTAEFPPTDTLGPAQATCKSAAIAWDGENVDWQQVILDSMMDLDGVEPIISNPWEGNSASKMAVVSTESTRPSYYSDSSERSSARRSQEDRSSNSDGSSMTSGSKVKFSITCQRGKLKSVVKHMVDAAMAESGELATEEDQVTLTLQLKG</sequence>
<feature type="domain" description="HTH myb-type" evidence="3">
    <location>
        <begin position="66"/>
        <end position="116"/>
    </location>
</feature>
<protein>
    <recommendedName>
        <fullName evidence="6">Myb-like domain-containing protein</fullName>
    </recommendedName>
</protein>
<dbReference type="OrthoDB" id="2143914at2759"/>
<dbReference type="PROSITE" id="PS50090">
    <property type="entry name" value="MYB_LIKE"/>
    <property type="match status" value="2"/>
</dbReference>
<evidence type="ECO:0000256" key="1">
    <source>
        <dbReference type="SAM" id="MobiDB-lite"/>
    </source>
</evidence>
<dbReference type="InterPro" id="IPR017930">
    <property type="entry name" value="Myb_dom"/>
</dbReference>
<dbReference type="InterPro" id="IPR009057">
    <property type="entry name" value="Homeodomain-like_sf"/>
</dbReference>
<feature type="domain" description="Myb-like" evidence="2">
    <location>
        <begin position="10"/>
        <end position="60"/>
    </location>
</feature>
<evidence type="ECO:0000259" key="2">
    <source>
        <dbReference type="PROSITE" id="PS50090"/>
    </source>
</evidence>
<dbReference type="Gene3D" id="1.10.10.60">
    <property type="entry name" value="Homeodomain-like"/>
    <property type="match status" value="2"/>
</dbReference>
<feature type="region of interest" description="Disordered" evidence="1">
    <location>
        <begin position="258"/>
        <end position="302"/>
    </location>
</feature>
<proteinExistence type="predicted"/>
<dbReference type="Proteomes" id="UP000037696">
    <property type="component" value="Unassembled WGS sequence"/>
</dbReference>
<dbReference type="PANTHER" id="PTHR45614:SF265">
    <property type="entry name" value="MYB-LIKE DOMAIN-CONTAINING PROTEIN-RELATED"/>
    <property type="match status" value="1"/>
</dbReference>
<dbReference type="GO" id="GO:0005634">
    <property type="term" value="C:nucleus"/>
    <property type="evidence" value="ECO:0007669"/>
    <property type="project" value="TreeGrafter"/>
</dbReference>
<dbReference type="Pfam" id="PF13921">
    <property type="entry name" value="Myb_DNA-bind_6"/>
    <property type="match status" value="1"/>
</dbReference>
<keyword evidence="5" id="KW-1185">Reference proteome</keyword>
<dbReference type="PANTHER" id="PTHR45614">
    <property type="entry name" value="MYB PROTEIN-RELATED"/>
    <property type="match status" value="1"/>
</dbReference>
<feature type="compositionally biased region" description="Low complexity" evidence="1">
    <location>
        <begin position="291"/>
        <end position="301"/>
    </location>
</feature>
<dbReference type="GO" id="GO:0045944">
    <property type="term" value="P:positive regulation of transcription by RNA polymerase II"/>
    <property type="evidence" value="ECO:0007669"/>
    <property type="project" value="TreeGrafter"/>
</dbReference>
<dbReference type="CDD" id="cd11660">
    <property type="entry name" value="SANT_TRF"/>
    <property type="match status" value="1"/>
</dbReference>
<dbReference type="PROSITE" id="PS51294">
    <property type="entry name" value="HTH_MYB"/>
    <property type="match status" value="2"/>
</dbReference>
<organism evidence="4 5">
    <name type="scientific">Penicillium nordicum</name>
    <dbReference type="NCBI Taxonomy" id="229535"/>
    <lineage>
        <taxon>Eukaryota</taxon>
        <taxon>Fungi</taxon>
        <taxon>Dikarya</taxon>
        <taxon>Ascomycota</taxon>
        <taxon>Pezizomycotina</taxon>
        <taxon>Eurotiomycetes</taxon>
        <taxon>Eurotiomycetidae</taxon>
        <taxon>Eurotiales</taxon>
        <taxon>Aspergillaceae</taxon>
        <taxon>Penicillium</taxon>
    </lineage>
</organism>
<reference evidence="4 5" key="1">
    <citation type="submission" date="2015-08" db="EMBL/GenBank/DDBJ databases">
        <title>Genome sequencing of Penicillium nordicum.</title>
        <authorList>
            <person name="Nguyen H.D."/>
            <person name="Seifert K.A."/>
        </authorList>
    </citation>
    <scope>NUCLEOTIDE SEQUENCE [LARGE SCALE GENOMIC DNA]</scope>
    <source>
        <strain evidence="4 5">DAOMC 185683</strain>
    </source>
</reference>
<dbReference type="STRING" id="229535.A0A0M8NZ64"/>
<dbReference type="GO" id="GO:0000981">
    <property type="term" value="F:DNA-binding transcription factor activity, RNA polymerase II-specific"/>
    <property type="evidence" value="ECO:0007669"/>
    <property type="project" value="TreeGrafter"/>
</dbReference>
<dbReference type="CDD" id="cd00167">
    <property type="entry name" value="SANT"/>
    <property type="match status" value="1"/>
</dbReference>
<accession>A0A0M8NZ64</accession>
<evidence type="ECO:0000313" key="4">
    <source>
        <dbReference type="EMBL" id="KOS37150.1"/>
    </source>
</evidence>
<dbReference type="SUPFAM" id="SSF46689">
    <property type="entry name" value="Homeodomain-like"/>
    <property type="match status" value="1"/>
</dbReference>
<evidence type="ECO:0008006" key="6">
    <source>
        <dbReference type="Google" id="ProtNLM"/>
    </source>
</evidence>
<dbReference type="GO" id="GO:0000978">
    <property type="term" value="F:RNA polymerase II cis-regulatory region sequence-specific DNA binding"/>
    <property type="evidence" value="ECO:0007669"/>
    <property type="project" value="TreeGrafter"/>
</dbReference>
<feature type="domain" description="HTH myb-type" evidence="3">
    <location>
        <begin position="10"/>
        <end position="64"/>
    </location>
</feature>
<dbReference type="SMART" id="SM00717">
    <property type="entry name" value="SANT"/>
    <property type="match status" value="2"/>
</dbReference>
<dbReference type="InterPro" id="IPR050560">
    <property type="entry name" value="MYB_TF"/>
</dbReference>
<feature type="domain" description="Myb-like" evidence="2">
    <location>
        <begin position="61"/>
        <end position="112"/>
    </location>
</feature>
<gene>
    <name evidence="4" type="ORF">ACN38_g12066</name>
</gene>
<evidence type="ECO:0000313" key="5">
    <source>
        <dbReference type="Proteomes" id="UP000037696"/>
    </source>
</evidence>
<dbReference type="EMBL" id="LHQQ01000349">
    <property type="protein sequence ID" value="KOS37150.1"/>
    <property type="molecule type" value="Genomic_DNA"/>
</dbReference>
<dbReference type="InterPro" id="IPR001005">
    <property type="entry name" value="SANT/Myb"/>
</dbReference>
<dbReference type="AlphaFoldDB" id="A0A0M8NZ64"/>
<name>A0A0M8NZ64_9EURO</name>
<dbReference type="GO" id="GO:0000278">
    <property type="term" value="P:mitotic cell cycle"/>
    <property type="evidence" value="ECO:0007669"/>
    <property type="project" value="TreeGrafter"/>
</dbReference>
<feature type="compositionally biased region" description="Polar residues" evidence="1">
    <location>
        <begin position="258"/>
        <end position="269"/>
    </location>
</feature>
<feature type="compositionally biased region" description="Basic and acidic residues" evidence="1">
    <location>
        <begin position="275"/>
        <end position="290"/>
    </location>
</feature>
<comment type="caution">
    <text evidence="4">The sequence shown here is derived from an EMBL/GenBank/DDBJ whole genome shotgun (WGS) entry which is preliminary data.</text>
</comment>